<reference evidence="2 3" key="1">
    <citation type="journal article" date="2013" name="PLoS ONE">
        <title>Poles Apart: Arctic and Antarctic Octadecabacter strains Share High Genome Plasticity and a New Type of Xanthorhodopsin.</title>
        <authorList>
            <person name="Vollmers J."/>
            <person name="Voget S."/>
            <person name="Dietrich S."/>
            <person name="Gollnow K."/>
            <person name="Smits M."/>
            <person name="Meyer K."/>
            <person name="Brinkhoff T."/>
            <person name="Simon M."/>
            <person name="Daniel R."/>
        </authorList>
    </citation>
    <scope>NUCLEOTIDE SEQUENCE [LARGE SCALE GENOMIC DNA]</scope>
    <source>
        <strain evidence="2 3">238</strain>
        <plasmid evidence="3">Plasmid pOA238_118</plasmid>
    </source>
</reference>
<dbReference type="AlphaFoldDB" id="M9RQ18"/>
<proteinExistence type="predicted"/>
<dbReference type="Proteomes" id="UP000004688">
    <property type="component" value="Plasmid pOA238_118"/>
</dbReference>
<dbReference type="HOGENOM" id="CLU_622324_0_0_5"/>
<accession>M9RQ18</accession>
<geneLocation type="plasmid" evidence="2 3">
    <name>pOA238_118</name>
</geneLocation>
<evidence type="ECO:0008006" key="4">
    <source>
        <dbReference type="Google" id="ProtNLM"/>
    </source>
</evidence>
<dbReference type="OrthoDB" id="7322951at2"/>
<keyword evidence="3" id="KW-1185">Reference proteome</keyword>
<evidence type="ECO:0000256" key="1">
    <source>
        <dbReference type="SAM" id="MobiDB-lite"/>
    </source>
</evidence>
<name>M9RQ18_9RHOB</name>
<gene>
    <name evidence="2" type="ORF">OA238_118p0290</name>
</gene>
<dbReference type="KEGG" id="oar:OA238_118p0290"/>
<evidence type="ECO:0000313" key="3">
    <source>
        <dbReference type="Proteomes" id="UP000004688"/>
    </source>
</evidence>
<sequence length="482" mass="51786">MTEYVFRASDTDTAMEKAIRELGDDAMILSVKRVGDVTEVRAVKEVGVASQPVWENPQSQSLPTEAVDLGAALRRAREQRRTLQQPAPLQAAPMSDARAQSSSVVEPRVDIEFGSSHVGTVDPVDQADLAISDAEQIIDATQFEKMFRQRLDQVPEPEGSPLAGQGAQTRSAAPQVTQVVADMVQPMGVPSDHQTLAPYGDPLQNGVIGGAYAQPGLSLPSAGGAALPDLPRKTIFSYGFPEDIALACAVAPDLHTQEAQRDHACKMLAQRLATEGEISVVHEDCTLFVFGPPGGGKTTIAAQLAFERLQSTASRPRFIQLAHDGYINDTRLERYASLLNTEFRHLSLNTKISITHADVIDCDFAEPSAIVDALEWVTEQNSNGRVTPVMVIPGTWSVSAIKQYSHLFEGLSPATILTHMNIGGIDAEGLGALAEAHVTLVGVNESNKITDGLMLVDALSVEQFLKDTFVLLGDGFEEKVGK</sequence>
<protein>
    <recommendedName>
        <fullName evidence="4">Flagellar biosynthesis protein FlhF</fullName>
    </recommendedName>
</protein>
<feature type="region of interest" description="Disordered" evidence="1">
    <location>
        <begin position="80"/>
        <end position="101"/>
    </location>
</feature>
<evidence type="ECO:0000313" key="2">
    <source>
        <dbReference type="EMBL" id="AGI74724.1"/>
    </source>
</evidence>
<dbReference type="EMBL" id="CP003743">
    <property type="protein sequence ID" value="AGI74724.1"/>
    <property type="molecule type" value="Genomic_DNA"/>
</dbReference>
<organism evidence="2 3">
    <name type="scientific">Octadecabacter arcticus 238</name>
    <dbReference type="NCBI Taxonomy" id="391616"/>
    <lineage>
        <taxon>Bacteria</taxon>
        <taxon>Pseudomonadati</taxon>
        <taxon>Pseudomonadota</taxon>
        <taxon>Alphaproteobacteria</taxon>
        <taxon>Rhodobacterales</taxon>
        <taxon>Roseobacteraceae</taxon>
        <taxon>Octadecabacter</taxon>
    </lineage>
</organism>
<keyword evidence="2" id="KW-0614">Plasmid</keyword>
<dbReference type="RefSeq" id="WP_015497632.1">
    <property type="nucleotide sequence ID" value="NC_020909.1"/>
</dbReference>